<name>U3P4F1_LEIXC</name>
<evidence type="ECO:0000259" key="1">
    <source>
        <dbReference type="Pfam" id="PF14534"/>
    </source>
</evidence>
<dbReference type="SUPFAM" id="SSF54427">
    <property type="entry name" value="NTF2-like"/>
    <property type="match status" value="1"/>
</dbReference>
<dbReference type="OrthoDB" id="7375616at2"/>
<dbReference type="eggNOG" id="COG4319">
    <property type="taxonomic scope" value="Bacteria"/>
</dbReference>
<dbReference type="InterPro" id="IPR027843">
    <property type="entry name" value="DUF4440"/>
</dbReference>
<dbReference type="KEGG" id="lxy:O159_11050"/>
<dbReference type="PATRIC" id="fig|1389489.3.peg.1064"/>
<gene>
    <name evidence="2" type="ORF">O159_11050</name>
</gene>
<reference evidence="2 3" key="1">
    <citation type="journal article" date="2013" name="Genome Announc.">
        <title>Complete Genome Sequence of Leifsonia xyli subsp. cynodontis Strain DSM46306, a Gram-Positive Bacterial Pathogen of Grasses.</title>
        <authorList>
            <person name="Monteiro-Vitorello C.B."/>
            <person name="Zerillo M.M."/>
            <person name="Van Sluys M.A."/>
            <person name="Camargo L.E."/>
            <person name="Kitajima J.P."/>
        </authorList>
    </citation>
    <scope>NUCLEOTIDE SEQUENCE [LARGE SCALE GENOMIC DNA]</scope>
    <source>
        <strain evidence="2 3">DSM 46306</strain>
    </source>
</reference>
<dbReference type="HOGENOM" id="CLU_137417_3_0_11"/>
<dbReference type="Gene3D" id="3.10.450.50">
    <property type="match status" value="1"/>
</dbReference>
<dbReference type="Proteomes" id="UP000016743">
    <property type="component" value="Chromosome"/>
</dbReference>
<sequence>MTDLAALHPAWAERFNAGDLDGMLRLYEHGAVFLPEPGRPVAGSGLRGALQEFIDLGVPVRVTVRHTARVGEIGLIVADWRLDGTRADGESVSMAGSASDVARLHPGHGWRFVIDNAFGTA</sequence>
<dbReference type="AlphaFoldDB" id="U3P4F1"/>
<dbReference type="InterPro" id="IPR032710">
    <property type="entry name" value="NTF2-like_dom_sf"/>
</dbReference>
<dbReference type="CDD" id="cd00531">
    <property type="entry name" value="NTF2_like"/>
    <property type="match status" value="1"/>
</dbReference>
<dbReference type="STRING" id="1389489.O159_11050"/>
<accession>U3P4F1</accession>
<protein>
    <recommendedName>
        <fullName evidence="1">DUF4440 domain-containing protein</fullName>
    </recommendedName>
</protein>
<evidence type="ECO:0000313" key="2">
    <source>
        <dbReference type="EMBL" id="AGW41200.1"/>
    </source>
</evidence>
<evidence type="ECO:0000313" key="3">
    <source>
        <dbReference type="Proteomes" id="UP000016743"/>
    </source>
</evidence>
<dbReference type="Pfam" id="PF14534">
    <property type="entry name" value="DUF4440"/>
    <property type="match status" value="1"/>
</dbReference>
<feature type="domain" description="DUF4440" evidence="1">
    <location>
        <begin position="4"/>
        <end position="111"/>
    </location>
</feature>
<keyword evidence="3" id="KW-1185">Reference proteome</keyword>
<dbReference type="EMBL" id="CP006734">
    <property type="protein sequence ID" value="AGW41200.1"/>
    <property type="molecule type" value="Genomic_DNA"/>
</dbReference>
<organism evidence="2 3">
    <name type="scientific">Leifsonia xyli subsp. cynodontis DSM 46306</name>
    <dbReference type="NCBI Taxonomy" id="1389489"/>
    <lineage>
        <taxon>Bacteria</taxon>
        <taxon>Bacillati</taxon>
        <taxon>Actinomycetota</taxon>
        <taxon>Actinomycetes</taxon>
        <taxon>Micrococcales</taxon>
        <taxon>Microbacteriaceae</taxon>
        <taxon>Leifsonia</taxon>
    </lineage>
</organism>
<proteinExistence type="predicted"/>